<dbReference type="Pfam" id="PF00583">
    <property type="entry name" value="Acetyltransf_1"/>
    <property type="match status" value="1"/>
</dbReference>
<protein>
    <submittedName>
        <fullName evidence="2">Acetyltransferase, GNAT family protein</fullName>
    </submittedName>
</protein>
<reference evidence="2 3" key="1">
    <citation type="journal article" date="2013" name="Appl. Environ. Microbiol.">
        <title>The genome of the alga-associated marine flavobacterium Formosa agariphila KMM 3901T reveals a broad potential for degradation of algal polysaccharides.</title>
        <authorList>
            <person name="Mann A.J."/>
            <person name="Hahnke R.L."/>
            <person name="Huang S."/>
            <person name="Werner J."/>
            <person name="Xing P."/>
            <person name="Barbeyron T."/>
            <person name="Huettel B."/>
            <person name="Stueber K."/>
            <person name="Reinhardt R."/>
            <person name="Harder J."/>
            <person name="Gloeckner F.O."/>
            <person name="Amann R.I."/>
            <person name="Teeling H."/>
        </authorList>
    </citation>
    <scope>NUCLEOTIDE SEQUENCE [LARGE SCALE GENOMIC DNA]</scope>
    <source>
        <strain evidence="3">DSM 15362 / KCTC 12365 / LMG 23005 / KMM 3901</strain>
    </source>
</reference>
<proteinExistence type="predicted"/>
<evidence type="ECO:0000259" key="1">
    <source>
        <dbReference type="PROSITE" id="PS51186"/>
    </source>
</evidence>
<evidence type="ECO:0000313" key="3">
    <source>
        <dbReference type="Proteomes" id="UP000016160"/>
    </source>
</evidence>
<dbReference type="EMBL" id="HG315671">
    <property type="protein sequence ID" value="CDF80511.1"/>
    <property type="molecule type" value="Genomic_DNA"/>
</dbReference>
<accession>T2KPX5</accession>
<dbReference type="HOGENOM" id="CLU_056607_4_1_10"/>
<dbReference type="Gene3D" id="3.40.630.30">
    <property type="match status" value="1"/>
</dbReference>
<dbReference type="AlphaFoldDB" id="T2KPX5"/>
<dbReference type="Proteomes" id="UP000016160">
    <property type="component" value="Chromosome"/>
</dbReference>
<dbReference type="GO" id="GO:0016747">
    <property type="term" value="F:acyltransferase activity, transferring groups other than amino-acyl groups"/>
    <property type="evidence" value="ECO:0007669"/>
    <property type="project" value="InterPro"/>
</dbReference>
<keyword evidence="3" id="KW-1185">Reference proteome</keyword>
<name>T2KPX5_FORAG</name>
<dbReference type="PATRIC" id="fig|1347342.6.peg.2817"/>
<dbReference type="OrthoDB" id="2352823at2"/>
<dbReference type="PROSITE" id="PS51186">
    <property type="entry name" value="GNAT"/>
    <property type="match status" value="1"/>
</dbReference>
<dbReference type="InterPro" id="IPR016181">
    <property type="entry name" value="Acyl_CoA_acyltransferase"/>
</dbReference>
<evidence type="ECO:0000313" key="2">
    <source>
        <dbReference type="EMBL" id="CDF80511.1"/>
    </source>
</evidence>
<sequence>MITENTHHDITVKTITTLDTYTVRQPILRPGRPLKDCEFINDNHADTFHLGLYKKSNLIGVVTFMKTNSDLFLEVNQYQLRGMAILEEFQGLQYGNLLIKNGETKIQSIQADLIWLNARETALKFYQRNGYKIIGEPFNIPKVGIHYTMYKQLN</sequence>
<dbReference type="eggNOG" id="COG0456">
    <property type="taxonomic scope" value="Bacteria"/>
</dbReference>
<feature type="domain" description="N-acetyltransferase" evidence="1">
    <location>
        <begin position="10"/>
        <end position="154"/>
    </location>
</feature>
<dbReference type="InterPro" id="IPR000182">
    <property type="entry name" value="GNAT_dom"/>
</dbReference>
<dbReference type="RefSeq" id="WP_038531758.1">
    <property type="nucleotide sequence ID" value="NZ_HG315671.1"/>
</dbReference>
<dbReference type="STRING" id="1347342.BN863_27990"/>
<keyword evidence="2" id="KW-0808">Transferase</keyword>
<dbReference type="SUPFAM" id="SSF55729">
    <property type="entry name" value="Acyl-CoA N-acyltransferases (Nat)"/>
    <property type="match status" value="1"/>
</dbReference>
<organism evidence="2 3">
    <name type="scientific">Formosa agariphila (strain DSM 15362 / KCTC 12365 / LMG 23005 / KMM 3901 / M-2Alg 35-1)</name>
    <dbReference type="NCBI Taxonomy" id="1347342"/>
    <lineage>
        <taxon>Bacteria</taxon>
        <taxon>Pseudomonadati</taxon>
        <taxon>Bacteroidota</taxon>
        <taxon>Flavobacteriia</taxon>
        <taxon>Flavobacteriales</taxon>
        <taxon>Flavobacteriaceae</taxon>
        <taxon>Formosa</taxon>
    </lineage>
</organism>
<gene>
    <name evidence="2" type="ORF">BN863_27990</name>
</gene>